<keyword evidence="4" id="KW-0902">Two-component regulatory system</keyword>
<evidence type="ECO:0000256" key="6">
    <source>
        <dbReference type="ARBA" id="ARBA00023125"/>
    </source>
</evidence>
<evidence type="ECO:0000256" key="4">
    <source>
        <dbReference type="ARBA" id="ARBA00023012"/>
    </source>
</evidence>
<feature type="modified residue" description="4-aspartylphosphate" evidence="8">
    <location>
        <position position="54"/>
    </location>
</feature>
<dbReference type="PROSITE" id="PS51755">
    <property type="entry name" value="OMPR_PHOB"/>
    <property type="match status" value="1"/>
</dbReference>
<dbReference type="InterPro" id="IPR001789">
    <property type="entry name" value="Sig_transdc_resp-reg_receiver"/>
</dbReference>
<dbReference type="Gene3D" id="6.10.250.690">
    <property type="match status" value="1"/>
</dbReference>
<evidence type="ECO:0000313" key="13">
    <source>
        <dbReference type="Proteomes" id="UP000382040"/>
    </source>
</evidence>
<feature type="domain" description="OmpR/PhoB-type" evidence="11">
    <location>
        <begin position="131"/>
        <end position="230"/>
    </location>
</feature>
<dbReference type="GO" id="GO:0000987">
    <property type="term" value="F:cis-regulatory region sequence-specific DNA binding"/>
    <property type="evidence" value="ECO:0007669"/>
    <property type="project" value="UniProtKB-ARBA"/>
</dbReference>
<keyword evidence="13" id="KW-1185">Reference proteome</keyword>
<dbReference type="RefSeq" id="WP_150560430.1">
    <property type="nucleotide sequence ID" value="NZ_CABPST010000008.1"/>
</dbReference>
<dbReference type="Pfam" id="PF00486">
    <property type="entry name" value="Trans_reg_C"/>
    <property type="match status" value="1"/>
</dbReference>
<evidence type="ECO:0000256" key="9">
    <source>
        <dbReference type="PROSITE-ProRule" id="PRU01091"/>
    </source>
</evidence>
<feature type="domain" description="Response regulatory" evidence="10">
    <location>
        <begin position="5"/>
        <end position="118"/>
    </location>
</feature>
<proteinExistence type="predicted"/>
<dbReference type="SMART" id="SM00862">
    <property type="entry name" value="Trans_reg_C"/>
    <property type="match status" value="1"/>
</dbReference>
<evidence type="ECO:0000313" key="12">
    <source>
        <dbReference type="EMBL" id="VVE89172.1"/>
    </source>
</evidence>
<evidence type="ECO:0000256" key="8">
    <source>
        <dbReference type="PROSITE-ProRule" id="PRU00169"/>
    </source>
</evidence>
<dbReference type="CDD" id="cd17620">
    <property type="entry name" value="REC_OmpR_KdpE-like"/>
    <property type="match status" value="1"/>
</dbReference>
<dbReference type="PROSITE" id="PS50110">
    <property type="entry name" value="RESPONSE_REGULATORY"/>
    <property type="match status" value="1"/>
</dbReference>
<dbReference type="EMBL" id="CABPST010000008">
    <property type="protein sequence ID" value="VVE89172.1"/>
    <property type="molecule type" value="Genomic_DNA"/>
</dbReference>
<evidence type="ECO:0000259" key="11">
    <source>
        <dbReference type="PROSITE" id="PS51755"/>
    </source>
</evidence>
<evidence type="ECO:0000259" key="10">
    <source>
        <dbReference type="PROSITE" id="PS50110"/>
    </source>
</evidence>
<dbReference type="Gene3D" id="3.40.50.2300">
    <property type="match status" value="1"/>
</dbReference>
<keyword evidence="3 8" id="KW-0597">Phosphoprotein</keyword>
<feature type="DNA-binding region" description="OmpR/PhoB-type" evidence="9">
    <location>
        <begin position="131"/>
        <end position="230"/>
    </location>
</feature>
<dbReference type="GO" id="GO:0000156">
    <property type="term" value="F:phosphorelay response regulator activity"/>
    <property type="evidence" value="ECO:0007669"/>
    <property type="project" value="TreeGrafter"/>
</dbReference>
<dbReference type="InterPro" id="IPR011006">
    <property type="entry name" value="CheY-like_superfamily"/>
</dbReference>
<dbReference type="PANTHER" id="PTHR48111">
    <property type="entry name" value="REGULATOR OF RPOS"/>
    <property type="match status" value="1"/>
</dbReference>
<evidence type="ECO:0000256" key="1">
    <source>
        <dbReference type="ARBA" id="ARBA00004496"/>
    </source>
</evidence>
<dbReference type="SUPFAM" id="SSF52172">
    <property type="entry name" value="CheY-like"/>
    <property type="match status" value="1"/>
</dbReference>
<protein>
    <submittedName>
        <fullName evidence="12">Fis family transcriptional regulator</fullName>
    </submittedName>
</protein>
<dbReference type="PANTHER" id="PTHR48111:SF50">
    <property type="entry name" value="KDP OPERON TRANSCRIPTIONAL REGULATORY PROTEIN KDPE"/>
    <property type="match status" value="1"/>
</dbReference>
<organism evidence="12 13">
    <name type="scientific">Pandoraea bronchicola</name>
    <dbReference type="NCBI Taxonomy" id="2508287"/>
    <lineage>
        <taxon>Bacteria</taxon>
        <taxon>Pseudomonadati</taxon>
        <taxon>Pseudomonadota</taxon>
        <taxon>Betaproteobacteria</taxon>
        <taxon>Burkholderiales</taxon>
        <taxon>Burkholderiaceae</taxon>
        <taxon>Pandoraea</taxon>
    </lineage>
</organism>
<evidence type="ECO:0000256" key="7">
    <source>
        <dbReference type="ARBA" id="ARBA00023163"/>
    </source>
</evidence>
<dbReference type="OrthoDB" id="9802426at2"/>
<dbReference type="InterPro" id="IPR001867">
    <property type="entry name" value="OmpR/PhoB-type_DNA-bd"/>
</dbReference>
<reference evidence="12 13" key="1">
    <citation type="submission" date="2019-08" db="EMBL/GenBank/DDBJ databases">
        <authorList>
            <person name="Peeters C."/>
        </authorList>
    </citation>
    <scope>NUCLEOTIDE SEQUENCE [LARGE SCALE GENOMIC DNA]</scope>
    <source>
        <strain evidence="12 13">LMG 20603</strain>
    </source>
</reference>
<evidence type="ECO:0000256" key="5">
    <source>
        <dbReference type="ARBA" id="ARBA00023015"/>
    </source>
</evidence>
<evidence type="ECO:0000256" key="3">
    <source>
        <dbReference type="ARBA" id="ARBA00022553"/>
    </source>
</evidence>
<dbReference type="InterPro" id="IPR039420">
    <property type="entry name" value="WalR-like"/>
</dbReference>
<sequence>MMRWKILIVEDEANIRRFVRIALEREGMAVFEASSVKEARQDAATRRPDLIIVDLGLPDGDGKELVRELRGWISSPILVLSAREREDEKVKSLDAGADDYLVKPFGVPELVARIRALLRRTQNITGAEVASRHVRFGDVCVDLATHEVTRGGQIVHLTPIQYRLLATLIRGHGRVITYKQLLHEIWGAAYEDRAHYPRVYMMQLRQKLEEDFSQPKYLKTELQVGYRLTGLTILRADSVGGDVVGDATSQ</sequence>
<dbReference type="GO" id="GO:0045893">
    <property type="term" value="P:positive regulation of DNA-templated transcription"/>
    <property type="evidence" value="ECO:0007669"/>
    <property type="project" value="UniProtKB-ARBA"/>
</dbReference>
<dbReference type="InterPro" id="IPR016032">
    <property type="entry name" value="Sig_transdc_resp-reg_C-effctor"/>
</dbReference>
<dbReference type="GO" id="GO:0032993">
    <property type="term" value="C:protein-DNA complex"/>
    <property type="evidence" value="ECO:0007669"/>
    <property type="project" value="TreeGrafter"/>
</dbReference>
<evidence type="ECO:0000256" key="2">
    <source>
        <dbReference type="ARBA" id="ARBA00022490"/>
    </source>
</evidence>
<gene>
    <name evidence="12" type="ORF">PBR20603_03138</name>
</gene>
<keyword evidence="6 9" id="KW-0238">DNA-binding</keyword>
<keyword evidence="5" id="KW-0805">Transcription regulation</keyword>
<dbReference type="InterPro" id="IPR036388">
    <property type="entry name" value="WH-like_DNA-bd_sf"/>
</dbReference>
<accession>A0A5E5BVH0</accession>
<comment type="subcellular location">
    <subcellularLocation>
        <location evidence="1">Cytoplasm</location>
    </subcellularLocation>
</comment>
<keyword evidence="7" id="KW-0804">Transcription</keyword>
<dbReference type="Gene3D" id="1.10.10.10">
    <property type="entry name" value="Winged helix-like DNA-binding domain superfamily/Winged helix DNA-binding domain"/>
    <property type="match status" value="1"/>
</dbReference>
<keyword evidence="2" id="KW-0963">Cytoplasm</keyword>
<dbReference type="SMART" id="SM00448">
    <property type="entry name" value="REC"/>
    <property type="match status" value="1"/>
</dbReference>
<dbReference type="GO" id="GO:0042802">
    <property type="term" value="F:identical protein binding"/>
    <property type="evidence" value="ECO:0007669"/>
    <property type="project" value="UniProtKB-ARBA"/>
</dbReference>
<dbReference type="FunFam" id="3.40.50.2300:FF:000021">
    <property type="entry name" value="Two-component system response regulator KdpE"/>
    <property type="match status" value="1"/>
</dbReference>
<dbReference type="Pfam" id="PF00072">
    <property type="entry name" value="Response_reg"/>
    <property type="match status" value="1"/>
</dbReference>
<dbReference type="GO" id="GO:0005829">
    <property type="term" value="C:cytosol"/>
    <property type="evidence" value="ECO:0007669"/>
    <property type="project" value="TreeGrafter"/>
</dbReference>
<dbReference type="SUPFAM" id="SSF46894">
    <property type="entry name" value="C-terminal effector domain of the bipartite response regulators"/>
    <property type="match status" value="1"/>
</dbReference>
<dbReference type="AlphaFoldDB" id="A0A5E5BVH0"/>
<dbReference type="Proteomes" id="UP000382040">
    <property type="component" value="Unassembled WGS sequence"/>
</dbReference>
<name>A0A5E5BVH0_9BURK</name>
<dbReference type="CDD" id="cd00383">
    <property type="entry name" value="trans_reg_C"/>
    <property type="match status" value="1"/>
</dbReference>